<dbReference type="InterPro" id="IPR050922">
    <property type="entry name" value="LytR/CpsA/Psr_CW_biosynth"/>
</dbReference>
<dbReference type="Gene3D" id="3.40.630.190">
    <property type="entry name" value="LCP protein"/>
    <property type="match status" value="1"/>
</dbReference>
<evidence type="ECO:0000313" key="5">
    <source>
        <dbReference type="EMBL" id="MFD1717020.1"/>
    </source>
</evidence>
<dbReference type="EMBL" id="JBHUEE010000002">
    <property type="protein sequence ID" value="MFD1717020.1"/>
    <property type="molecule type" value="Genomic_DNA"/>
</dbReference>
<sequence length="426" mass="45171">MSTDDSRERPPSFRPASPGKRPDPRTARPVGGGSEHTRRMPTTPPEQGPIAPAGTRGERRRRRSAVAAERPSHVPPPSYTPPGAAAAEGGPSARPARSPQAPAGPPPAERPPRRRRRRPPIVRGLVLLLVLIIAWPVGLLIYANGRIQHTDALSGAPDTTGTTYLIAGSDSRSDGAVGEDGTEGQRSDTIMLLQVRFGFAALISLPRDTYAEIPGVGPNKLNAAYALGGPPLLTETVEELSGLTVDHYAEIGMGGVQDVVDAVEGVELCLDYDVDDSRSRLQWQAGCHHADGETALAFSRMRYSDPRGDIGRAERQRQVVGAVMSEATKPATLLNPVDHVQLVNAGTDAVVTDPDSGILDLGIMAWAFRSATGEGGIAGTPPIADPAYDVPGVGSTVLLDEERAPDFFQRLQEGELRPSDVETETS</sequence>
<organism evidence="5 6">
    <name type="scientific">Georgenia deserti</name>
    <dbReference type="NCBI Taxonomy" id="2093781"/>
    <lineage>
        <taxon>Bacteria</taxon>
        <taxon>Bacillati</taxon>
        <taxon>Actinomycetota</taxon>
        <taxon>Actinomycetes</taxon>
        <taxon>Micrococcales</taxon>
        <taxon>Bogoriellaceae</taxon>
        <taxon>Georgenia</taxon>
    </lineage>
</organism>
<evidence type="ECO:0000256" key="2">
    <source>
        <dbReference type="SAM" id="MobiDB-lite"/>
    </source>
</evidence>
<keyword evidence="6" id="KW-1185">Reference proteome</keyword>
<feature type="region of interest" description="Disordered" evidence="2">
    <location>
        <begin position="1"/>
        <end position="116"/>
    </location>
</feature>
<reference evidence="6" key="1">
    <citation type="journal article" date="2019" name="Int. J. Syst. Evol. Microbiol.">
        <title>The Global Catalogue of Microorganisms (GCM) 10K type strain sequencing project: providing services to taxonomists for standard genome sequencing and annotation.</title>
        <authorList>
            <consortium name="The Broad Institute Genomics Platform"/>
            <consortium name="The Broad Institute Genome Sequencing Center for Infectious Disease"/>
            <person name="Wu L."/>
            <person name="Ma J."/>
        </authorList>
    </citation>
    <scope>NUCLEOTIDE SEQUENCE [LARGE SCALE GENOMIC DNA]</scope>
    <source>
        <strain evidence="6">JCM 17130</strain>
    </source>
</reference>
<dbReference type="PANTHER" id="PTHR33392:SF6">
    <property type="entry name" value="POLYISOPRENYL-TEICHOIC ACID--PEPTIDOGLYCAN TEICHOIC ACID TRANSFERASE TAGU"/>
    <property type="match status" value="1"/>
</dbReference>
<evidence type="ECO:0000313" key="6">
    <source>
        <dbReference type="Proteomes" id="UP001597277"/>
    </source>
</evidence>
<dbReference type="InterPro" id="IPR004474">
    <property type="entry name" value="LytR_CpsA_psr"/>
</dbReference>
<keyword evidence="3" id="KW-0472">Membrane</keyword>
<feature type="transmembrane region" description="Helical" evidence="3">
    <location>
        <begin position="121"/>
        <end position="143"/>
    </location>
</feature>
<gene>
    <name evidence="5" type="ORF">ACFSE6_04190</name>
</gene>
<keyword evidence="3" id="KW-1133">Transmembrane helix</keyword>
<feature type="compositionally biased region" description="Low complexity" evidence="2">
    <location>
        <begin position="81"/>
        <end position="101"/>
    </location>
</feature>
<proteinExistence type="inferred from homology"/>
<accession>A0ABW4L169</accession>
<comment type="caution">
    <text evidence="5">The sequence shown here is derived from an EMBL/GenBank/DDBJ whole genome shotgun (WGS) entry which is preliminary data.</text>
</comment>
<dbReference type="PANTHER" id="PTHR33392">
    <property type="entry name" value="POLYISOPRENYL-TEICHOIC ACID--PEPTIDOGLYCAN TEICHOIC ACID TRANSFERASE TAGU"/>
    <property type="match status" value="1"/>
</dbReference>
<protein>
    <submittedName>
        <fullName evidence="5">LCP family protein</fullName>
    </submittedName>
</protein>
<name>A0ABW4L169_9MICO</name>
<feature type="compositionally biased region" description="Basic and acidic residues" evidence="2">
    <location>
        <begin position="1"/>
        <end position="11"/>
    </location>
</feature>
<evidence type="ECO:0000259" key="4">
    <source>
        <dbReference type="Pfam" id="PF03816"/>
    </source>
</evidence>
<comment type="similarity">
    <text evidence="1">Belongs to the LytR/CpsA/Psr (LCP) family.</text>
</comment>
<evidence type="ECO:0000256" key="3">
    <source>
        <dbReference type="SAM" id="Phobius"/>
    </source>
</evidence>
<dbReference type="RefSeq" id="WP_388002477.1">
    <property type="nucleotide sequence ID" value="NZ_JBHUEE010000002.1"/>
</dbReference>
<dbReference type="Pfam" id="PF03816">
    <property type="entry name" value="LytR_cpsA_psr"/>
    <property type="match status" value="1"/>
</dbReference>
<evidence type="ECO:0000256" key="1">
    <source>
        <dbReference type="ARBA" id="ARBA00006068"/>
    </source>
</evidence>
<dbReference type="NCBIfam" id="TIGR00350">
    <property type="entry name" value="lytR_cpsA_psr"/>
    <property type="match status" value="1"/>
</dbReference>
<keyword evidence="3" id="KW-0812">Transmembrane</keyword>
<feature type="domain" description="Cell envelope-related transcriptional attenuator" evidence="4">
    <location>
        <begin position="186"/>
        <end position="327"/>
    </location>
</feature>
<dbReference type="Proteomes" id="UP001597277">
    <property type="component" value="Unassembled WGS sequence"/>
</dbReference>